<organism evidence="2 3">
    <name type="scientific">Roseateles flavus</name>
    <dbReference type="NCBI Taxonomy" id="3149041"/>
    <lineage>
        <taxon>Bacteria</taxon>
        <taxon>Pseudomonadati</taxon>
        <taxon>Pseudomonadota</taxon>
        <taxon>Betaproteobacteria</taxon>
        <taxon>Burkholderiales</taxon>
        <taxon>Sphaerotilaceae</taxon>
        <taxon>Roseateles</taxon>
    </lineage>
</organism>
<comment type="caution">
    <text evidence="2">The sequence shown here is derived from an EMBL/GenBank/DDBJ whole genome shotgun (WGS) entry which is preliminary data.</text>
</comment>
<evidence type="ECO:0000313" key="2">
    <source>
        <dbReference type="EMBL" id="MEO3714454.1"/>
    </source>
</evidence>
<feature type="transmembrane region" description="Helical" evidence="1">
    <location>
        <begin position="104"/>
        <end position="129"/>
    </location>
</feature>
<gene>
    <name evidence="2" type="ORF">ABDJ40_16935</name>
</gene>
<keyword evidence="3" id="KW-1185">Reference proteome</keyword>
<keyword evidence="1" id="KW-1133">Transmembrane helix</keyword>
<proteinExistence type="predicted"/>
<accession>A0ABV0GHC8</accession>
<keyword evidence="1" id="KW-0472">Membrane</keyword>
<sequence length="147" mass="15053">MAAMAYALSWFLVACLLAAWSLALWALHGLAVWVLAQLGGPKGPEAPEAGGAGGPALPALPDWLEPWMPAQWVEALQSGLALLAPAAQQLLEALPLMTGGVTAVAWLVWGAGSVLLVVLGAVLHGLIALCRRSLPAPRPPLPAVPAP</sequence>
<name>A0ABV0GHC8_9BURK</name>
<dbReference type="EMBL" id="JBDPZC010000008">
    <property type="protein sequence ID" value="MEO3714454.1"/>
    <property type="molecule type" value="Genomic_DNA"/>
</dbReference>
<evidence type="ECO:0000313" key="3">
    <source>
        <dbReference type="Proteomes" id="UP001462640"/>
    </source>
</evidence>
<reference evidence="2 3" key="1">
    <citation type="submission" date="2024-05" db="EMBL/GenBank/DDBJ databases">
        <title>Roseateles sp. 2.12 16S ribosomal RNA gene Genome sequencing and assembly.</title>
        <authorList>
            <person name="Woo H."/>
        </authorList>
    </citation>
    <scope>NUCLEOTIDE SEQUENCE [LARGE SCALE GENOMIC DNA]</scope>
    <source>
        <strain evidence="2 3">2.12</strain>
    </source>
</reference>
<keyword evidence="1" id="KW-0812">Transmembrane</keyword>
<dbReference type="Proteomes" id="UP001462640">
    <property type="component" value="Unassembled WGS sequence"/>
</dbReference>
<evidence type="ECO:0000256" key="1">
    <source>
        <dbReference type="SAM" id="Phobius"/>
    </source>
</evidence>
<protein>
    <submittedName>
        <fullName evidence="2">Uncharacterized protein</fullName>
    </submittedName>
</protein>
<dbReference type="RefSeq" id="WP_347611548.1">
    <property type="nucleotide sequence ID" value="NZ_JBDPZC010000008.1"/>
</dbReference>